<dbReference type="AlphaFoldDB" id="A0A1H8UJ56"/>
<dbReference type="Gene3D" id="3.60.21.10">
    <property type="match status" value="1"/>
</dbReference>
<name>A0A1H8UJ56_9EURY</name>
<accession>A0A1H8UJ56</accession>
<gene>
    <name evidence="1" type="ORF">SAMN04487948_11162</name>
</gene>
<dbReference type="RefSeq" id="WP_089826234.1">
    <property type="nucleotide sequence ID" value="NZ_FODV01000011.1"/>
</dbReference>
<dbReference type="Proteomes" id="UP000199126">
    <property type="component" value="Unassembled WGS sequence"/>
</dbReference>
<dbReference type="OrthoDB" id="350741at2157"/>
<sequence>MRTIGLLYDLHVGVGRYEYEDESVQHAAIDKLNEVGVDWTLAGGDLRLLSPWEEETEWGSWHDDSDDAFYHSEFRRAKELLDNRLESDYYVIRGNNERPMSAYRKHFPADEFPQWFHFEDDGARFVFLDSNPHEGYHPLNEIQNFVTAPQISMLERLMDEDDEIPTFVFCHAPLCRHYELDDNWETHSKPYFYVLNCKTVQAVLERGNTVMVNTGHYWYDHGRGSRVINGVEYILARHLSHMSEEAEYGGDVRWLTVNADAREAAVHYYDVGTNEEGVLTTTTW</sequence>
<evidence type="ECO:0000313" key="1">
    <source>
        <dbReference type="EMBL" id="SEP02993.1"/>
    </source>
</evidence>
<dbReference type="InterPro" id="IPR029052">
    <property type="entry name" value="Metallo-depent_PP-like"/>
</dbReference>
<organism evidence="1 2">
    <name type="scientific">Halogranum amylolyticum</name>
    <dbReference type="NCBI Taxonomy" id="660520"/>
    <lineage>
        <taxon>Archaea</taxon>
        <taxon>Methanobacteriati</taxon>
        <taxon>Methanobacteriota</taxon>
        <taxon>Stenosarchaea group</taxon>
        <taxon>Halobacteria</taxon>
        <taxon>Halobacteriales</taxon>
        <taxon>Haloferacaceae</taxon>
    </lineage>
</organism>
<dbReference type="EMBL" id="FODV01000011">
    <property type="protein sequence ID" value="SEP02993.1"/>
    <property type="molecule type" value="Genomic_DNA"/>
</dbReference>
<reference evidence="2" key="1">
    <citation type="submission" date="2016-10" db="EMBL/GenBank/DDBJ databases">
        <authorList>
            <person name="Varghese N."/>
            <person name="Submissions S."/>
        </authorList>
    </citation>
    <scope>NUCLEOTIDE SEQUENCE [LARGE SCALE GENOMIC DNA]</scope>
    <source>
        <strain evidence="2">CGMCC 1.10121</strain>
    </source>
</reference>
<proteinExistence type="predicted"/>
<keyword evidence="2" id="KW-1185">Reference proteome</keyword>
<evidence type="ECO:0008006" key="3">
    <source>
        <dbReference type="Google" id="ProtNLM"/>
    </source>
</evidence>
<dbReference type="SUPFAM" id="SSF56300">
    <property type="entry name" value="Metallo-dependent phosphatases"/>
    <property type="match status" value="1"/>
</dbReference>
<protein>
    <recommendedName>
        <fullName evidence="3">Calcineurin-like phosphoesterase</fullName>
    </recommendedName>
</protein>
<evidence type="ECO:0000313" key="2">
    <source>
        <dbReference type="Proteomes" id="UP000199126"/>
    </source>
</evidence>